<reference evidence="1" key="1">
    <citation type="journal article" date="2014" name="Front. Microbiol.">
        <title>High frequency of phylogenetically diverse reductive dehalogenase-homologous genes in deep subseafloor sedimentary metagenomes.</title>
        <authorList>
            <person name="Kawai M."/>
            <person name="Futagami T."/>
            <person name="Toyoda A."/>
            <person name="Takaki Y."/>
            <person name="Nishi S."/>
            <person name="Hori S."/>
            <person name="Arai W."/>
            <person name="Tsubouchi T."/>
            <person name="Morono Y."/>
            <person name="Uchiyama I."/>
            <person name="Ito T."/>
            <person name="Fujiyama A."/>
            <person name="Inagaki F."/>
            <person name="Takami H."/>
        </authorList>
    </citation>
    <scope>NUCLEOTIDE SEQUENCE</scope>
    <source>
        <strain evidence="1">Expedition CK06-06</strain>
    </source>
</reference>
<evidence type="ECO:0000313" key="1">
    <source>
        <dbReference type="EMBL" id="GAI81285.1"/>
    </source>
</evidence>
<evidence type="ECO:0008006" key="2">
    <source>
        <dbReference type="Google" id="ProtNLM"/>
    </source>
</evidence>
<proteinExistence type="predicted"/>
<sequence length="135" mass="15652">MNYYYNEYIEETVYEKTSESLWGQSLDVTLEVKQPWGNATISVDGSHYFHDASKNRVSLWGHMSIRLVRGLNLDIFGSYSRIHDQLNLPKGDASLDEILLRRRELATDYDYRISIGLSYTFGSVYSNVVNPRFGR</sequence>
<dbReference type="AlphaFoldDB" id="X1T0Y7"/>
<accession>X1T0Y7</accession>
<gene>
    <name evidence="1" type="ORF">S12H4_26287</name>
</gene>
<name>X1T0Y7_9ZZZZ</name>
<organism evidence="1">
    <name type="scientific">marine sediment metagenome</name>
    <dbReference type="NCBI Taxonomy" id="412755"/>
    <lineage>
        <taxon>unclassified sequences</taxon>
        <taxon>metagenomes</taxon>
        <taxon>ecological metagenomes</taxon>
    </lineage>
</organism>
<dbReference type="EMBL" id="BARW01014899">
    <property type="protein sequence ID" value="GAI81285.1"/>
    <property type="molecule type" value="Genomic_DNA"/>
</dbReference>
<protein>
    <recommendedName>
        <fullName evidence="2">Outer membrane protein beta-barrel domain-containing protein</fullName>
    </recommendedName>
</protein>
<comment type="caution">
    <text evidence="1">The sequence shown here is derived from an EMBL/GenBank/DDBJ whole genome shotgun (WGS) entry which is preliminary data.</text>
</comment>